<feature type="compositionally biased region" description="Low complexity" evidence="1">
    <location>
        <begin position="56"/>
        <end position="66"/>
    </location>
</feature>
<feature type="region of interest" description="Disordered" evidence="1">
    <location>
        <begin position="56"/>
        <end position="85"/>
    </location>
</feature>
<evidence type="ECO:0000313" key="4">
    <source>
        <dbReference type="Proteomes" id="UP000319769"/>
    </source>
</evidence>
<keyword evidence="4" id="KW-1185">Reference proteome</keyword>
<gene>
    <name evidence="3" type="ORF">FPZ12_004205</name>
</gene>
<reference evidence="3" key="1">
    <citation type="submission" date="2019-09" db="EMBL/GenBank/DDBJ databases">
        <authorList>
            <person name="Teo W.F.A."/>
            <person name="Duangmal K."/>
        </authorList>
    </citation>
    <scope>NUCLEOTIDE SEQUENCE [LARGE SCALE GENOMIC DNA]</scope>
    <source>
        <strain evidence="3">K81G1</strain>
    </source>
</reference>
<keyword evidence="2" id="KW-0472">Membrane</keyword>
<comment type="caution">
    <text evidence="3">The sequence shown here is derived from an EMBL/GenBank/DDBJ whole genome shotgun (WGS) entry which is preliminary data.</text>
</comment>
<sequence length="85" mass="8550">MTEQIRQPASIARILALGAVASGALLVIAALAAFAEPERAVRHRVSRRVHLGLRARAGGSGAAPSPTSSPAPPACTCRSGAGWPG</sequence>
<organism evidence="3 4">
    <name type="scientific">Amycolatopsis acidicola</name>
    <dbReference type="NCBI Taxonomy" id="2596893"/>
    <lineage>
        <taxon>Bacteria</taxon>
        <taxon>Bacillati</taxon>
        <taxon>Actinomycetota</taxon>
        <taxon>Actinomycetes</taxon>
        <taxon>Pseudonocardiales</taxon>
        <taxon>Pseudonocardiaceae</taxon>
        <taxon>Amycolatopsis</taxon>
    </lineage>
</organism>
<name>A0A5N0VKB6_9PSEU</name>
<feature type="transmembrane region" description="Helical" evidence="2">
    <location>
        <begin position="12"/>
        <end position="34"/>
    </location>
</feature>
<keyword evidence="2" id="KW-1133">Transmembrane helix</keyword>
<evidence type="ECO:0000313" key="3">
    <source>
        <dbReference type="EMBL" id="KAA9166148.1"/>
    </source>
</evidence>
<protein>
    <submittedName>
        <fullName evidence="3">Uncharacterized protein</fullName>
    </submittedName>
</protein>
<accession>A0A5N0VKB6</accession>
<dbReference type="AlphaFoldDB" id="A0A5N0VKB6"/>
<evidence type="ECO:0000256" key="2">
    <source>
        <dbReference type="SAM" id="Phobius"/>
    </source>
</evidence>
<evidence type="ECO:0000256" key="1">
    <source>
        <dbReference type="SAM" id="MobiDB-lite"/>
    </source>
</evidence>
<dbReference type="Proteomes" id="UP000319769">
    <property type="component" value="Unassembled WGS sequence"/>
</dbReference>
<proteinExistence type="predicted"/>
<dbReference type="EMBL" id="VMNW02000003">
    <property type="protein sequence ID" value="KAA9166148.1"/>
    <property type="molecule type" value="Genomic_DNA"/>
</dbReference>
<keyword evidence="2" id="KW-0812">Transmembrane</keyword>